<dbReference type="AlphaFoldDB" id="A0AAU9EB63"/>
<evidence type="ECO:0000256" key="5">
    <source>
        <dbReference type="ARBA" id="ARBA00023002"/>
    </source>
</evidence>
<dbReference type="GO" id="GO:0004368">
    <property type="term" value="F:glycerol-3-phosphate dehydrogenase (quinone) activity"/>
    <property type="evidence" value="ECO:0007669"/>
    <property type="project" value="InterPro"/>
</dbReference>
<dbReference type="PRINTS" id="PR01001">
    <property type="entry name" value="FADG3PDH"/>
</dbReference>
<keyword evidence="4" id="KW-0274">FAD</keyword>
<dbReference type="Gene3D" id="3.50.50.60">
    <property type="entry name" value="FAD/NAD(P)-binding domain"/>
    <property type="match status" value="1"/>
</dbReference>
<reference evidence="9" key="1">
    <citation type="journal article" date="2023" name="Arch. Microbiol.">
        <title>Desulfoferula mesophilus gen. nov. sp. nov., a mesophilic sulfate-reducing bacterium isolated from a brackish lake sediment.</title>
        <authorList>
            <person name="Watanabe T."/>
            <person name="Yabe T."/>
            <person name="Tsuji J.M."/>
            <person name="Fukui M."/>
        </authorList>
    </citation>
    <scope>NUCLEOTIDE SEQUENCE [LARGE SCALE GENOMIC DNA]</scope>
    <source>
        <strain evidence="9">12FAK</strain>
    </source>
</reference>
<accession>A0AAU9EB63</accession>
<protein>
    <submittedName>
        <fullName evidence="8">Glycerol-3-phosphate dehydrogenase</fullName>
    </submittedName>
</protein>
<dbReference type="Proteomes" id="UP001366166">
    <property type="component" value="Chromosome"/>
</dbReference>
<dbReference type="InterPro" id="IPR006076">
    <property type="entry name" value="FAD-dep_OxRdtase"/>
</dbReference>
<evidence type="ECO:0000313" key="8">
    <source>
        <dbReference type="EMBL" id="BEQ14373.1"/>
    </source>
</evidence>
<dbReference type="SUPFAM" id="SSF51905">
    <property type="entry name" value="FAD/NAD(P)-binding domain"/>
    <property type="match status" value="1"/>
</dbReference>
<dbReference type="Gene3D" id="1.10.8.870">
    <property type="entry name" value="Alpha-glycerophosphate oxidase, cap domain"/>
    <property type="match status" value="1"/>
</dbReference>
<keyword evidence="9" id="KW-1185">Reference proteome</keyword>
<comment type="cofactor">
    <cofactor evidence="1">
        <name>FAD</name>
        <dbReference type="ChEBI" id="CHEBI:57692"/>
    </cofactor>
</comment>
<feature type="domain" description="FAD dependent oxidoreductase" evidence="6">
    <location>
        <begin position="14"/>
        <end position="378"/>
    </location>
</feature>
<evidence type="ECO:0000259" key="6">
    <source>
        <dbReference type="Pfam" id="PF01266"/>
    </source>
</evidence>
<keyword evidence="5" id="KW-0560">Oxidoreductase</keyword>
<dbReference type="Pfam" id="PF16901">
    <property type="entry name" value="DAO_C"/>
    <property type="match status" value="1"/>
</dbReference>
<evidence type="ECO:0000256" key="4">
    <source>
        <dbReference type="ARBA" id="ARBA00022827"/>
    </source>
</evidence>
<dbReference type="InterPro" id="IPR000447">
    <property type="entry name" value="G3P_DH_FAD-dep"/>
</dbReference>
<dbReference type="KEGG" id="dmp:FAK_14390"/>
<evidence type="ECO:0000313" key="9">
    <source>
        <dbReference type="Proteomes" id="UP001366166"/>
    </source>
</evidence>
<dbReference type="Gene3D" id="3.30.9.10">
    <property type="entry name" value="D-Amino Acid Oxidase, subunit A, domain 2"/>
    <property type="match status" value="1"/>
</dbReference>
<comment type="similarity">
    <text evidence="2">Belongs to the FAD-dependent glycerol-3-phosphate dehydrogenase family.</text>
</comment>
<proteinExistence type="inferred from homology"/>
<name>A0AAU9EB63_9BACT</name>
<evidence type="ECO:0000256" key="3">
    <source>
        <dbReference type="ARBA" id="ARBA00022630"/>
    </source>
</evidence>
<evidence type="ECO:0000256" key="1">
    <source>
        <dbReference type="ARBA" id="ARBA00001974"/>
    </source>
</evidence>
<feature type="domain" description="Alpha-glycerophosphate oxidase C-terminal" evidence="7">
    <location>
        <begin position="412"/>
        <end position="510"/>
    </location>
</feature>
<dbReference type="Pfam" id="PF01266">
    <property type="entry name" value="DAO"/>
    <property type="match status" value="1"/>
</dbReference>
<dbReference type="RefSeq" id="WP_338606088.1">
    <property type="nucleotide sequence ID" value="NZ_AP028679.1"/>
</dbReference>
<dbReference type="InterPro" id="IPR031656">
    <property type="entry name" value="DAO_C"/>
</dbReference>
<keyword evidence="3" id="KW-0285">Flavoprotein</keyword>
<organism evidence="8 9">
    <name type="scientific">Desulfoferula mesophila</name>
    <dbReference type="NCBI Taxonomy" id="3058419"/>
    <lineage>
        <taxon>Bacteria</taxon>
        <taxon>Pseudomonadati</taxon>
        <taxon>Thermodesulfobacteriota</taxon>
        <taxon>Desulfarculia</taxon>
        <taxon>Desulfarculales</taxon>
        <taxon>Desulfarculaceae</taxon>
        <taxon>Desulfoferula</taxon>
    </lineage>
</organism>
<dbReference type="PANTHER" id="PTHR11985:SF15">
    <property type="entry name" value="GLYCEROL-3-PHOSPHATE DEHYDROGENASE, MITOCHONDRIAL"/>
    <property type="match status" value="1"/>
</dbReference>
<dbReference type="PANTHER" id="PTHR11985">
    <property type="entry name" value="GLYCEROL-3-PHOSPHATE DEHYDROGENASE"/>
    <property type="match status" value="1"/>
</dbReference>
<gene>
    <name evidence="8" type="primary">glpA</name>
    <name evidence="8" type="ORF">FAK_14390</name>
</gene>
<dbReference type="InterPro" id="IPR036188">
    <property type="entry name" value="FAD/NAD-bd_sf"/>
</dbReference>
<sequence length="528" mass="55351">MQREINSLGQESWDLVIAGGGIYGAAALWEASRRGLKAVLLEADDFGGATSANSLKVIHGGFRYLQSMDLARVRLSAAELVALMLIAPHLVSPLPCLVATKGLGKQGRPAFAVALALYNYLTGHEKLRGKLVSKSELSRHFALCPPPGCSGGVLWHDGLVHDSERLGLGYLLAAGELGGRAANYTRVTGLLQENGRVVGVRAVDELGGGELEVRGKATLVTSGPWTMELAGQAEQPPALASALNLVVRRSYSDAAVGLRSLTGKADDPVCGGRRFLFMVPWRGHTILGTAYRIWPQGAAPAGPGHAELLALLAEFNAACPELELTPGDIAAYHWGRVPLERPGQSPVGGGLASKRRLAERPGLIAVSGAKYTTARAVAAEAVVRACAQLGREAPELPLAPVWGGETEPAQLSAGLRPEAAAHLRAQYGSKAGEVAAWAQDDASLLEPLAPDTPVLGCEVVQALEAEMAQSLADVSLRRTVLGKTGRPSEAALAAALAIMAPRLGWDQARQEAESQAALRPYEILEGLA</sequence>
<evidence type="ECO:0000256" key="2">
    <source>
        <dbReference type="ARBA" id="ARBA00007330"/>
    </source>
</evidence>
<evidence type="ECO:0000259" key="7">
    <source>
        <dbReference type="Pfam" id="PF16901"/>
    </source>
</evidence>
<dbReference type="GO" id="GO:0006072">
    <property type="term" value="P:glycerol-3-phosphate metabolic process"/>
    <property type="evidence" value="ECO:0007669"/>
    <property type="project" value="InterPro"/>
</dbReference>
<dbReference type="InterPro" id="IPR038299">
    <property type="entry name" value="DAO_C_sf"/>
</dbReference>
<dbReference type="EMBL" id="AP028679">
    <property type="protein sequence ID" value="BEQ14373.1"/>
    <property type="molecule type" value="Genomic_DNA"/>
</dbReference>